<dbReference type="OMA" id="SYKGVRH"/>
<proteinExistence type="inferred from homology"/>
<keyword evidence="2 4" id="KW-0689">Ribosomal protein</keyword>
<comment type="similarity">
    <text evidence="1 4">Belongs to the universal ribosomal protein uS13 family.</text>
</comment>
<dbReference type="InterPro" id="IPR010979">
    <property type="entry name" value="Ribosomal_uS13-like_H2TH"/>
</dbReference>
<dbReference type="AlphaFoldDB" id="J8ZRA4"/>
<dbReference type="FunFam" id="1.10.8.50:FF:000002">
    <property type="entry name" value="40S ribosomal protein S18"/>
    <property type="match status" value="1"/>
</dbReference>
<dbReference type="SUPFAM" id="SSF46946">
    <property type="entry name" value="S13-like H2TH domain"/>
    <property type="match status" value="1"/>
</dbReference>
<dbReference type="Gene3D" id="4.10.910.10">
    <property type="entry name" value="30s ribosomal protein s13, domain 2"/>
    <property type="match status" value="1"/>
</dbReference>
<dbReference type="Gene3D" id="1.10.8.50">
    <property type="match status" value="1"/>
</dbReference>
<reference evidence="5 6" key="1">
    <citation type="submission" date="2011-08" db="EMBL/GenBank/DDBJ databases">
        <authorList>
            <person name="Liu Z.J."/>
            <person name="Shi F.L."/>
            <person name="Lu J.Q."/>
            <person name="Li M."/>
            <person name="Wang Z.L."/>
        </authorList>
    </citation>
    <scope>NUCLEOTIDE SEQUENCE [LARGE SCALE GENOMIC DNA]</scope>
    <source>
        <strain evidence="5 6">USNM 41457</strain>
    </source>
</reference>
<dbReference type="PROSITE" id="PS50159">
    <property type="entry name" value="RIBOSOMAL_S13_2"/>
    <property type="match status" value="1"/>
</dbReference>
<dbReference type="PANTHER" id="PTHR10871">
    <property type="entry name" value="30S RIBOSOMAL PROTEIN S13/40S RIBOSOMAL PROTEIN S18"/>
    <property type="match status" value="1"/>
</dbReference>
<evidence type="ECO:0000256" key="2">
    <source>
        <dbReference type="ARBA" id="ARBA00022980"/>
    </source>
</evidence>
<evidence type="ECO:0000256" key="4">
    <source>
        <dbReference type="RuleBase" id="RU003830"/>
    </source>
</evidence>
<keyword evidence="6" id="KW-1185">Reference proteome</keyword>
<dbReference type="InterPro" id="IPR001892">
    <property type="entry name" value="Ribosomal_uS13"/>
</dbReference>
<sequence length="157" mass="17772">MSERMIIPDVPEKIQHIIRMYNTNIDGNKRIPMALTDIRGIGRRFADAIVKKAGVSVNKRAGELSAAELESIQNVISNPVEYNIPVWFLNRQRDFTDGTSSQLVANGLDACFRLYVERGKKMRHNRVCRLAAGLKVRGQRTKSNGRHGRKVSVIKKK</sequence>
<evidence type="ECO:0000256" key="3">
    <source>
        <dbReference type="ARBA" id="ARBA00023274"/>
    </source>
</evidence>
<reference evidence="6" key="2">
    <citation type="submission" date="2015-07" db="EMBL/GenBank/DDBJ databases">
        <title>Contrasting host-pathogen interactions and genome evolution in two generalist and specialist microsporidian pathogens of mosquitoes.</title>
        <authorList>
            <consortium name="The Broad Institute Genomics Platform"/>
            <consortium name="The Broad Institute Genome Sequencing Center for Infectious Disease"/>
            <person name="Cuomo C.A."/>
            <person name="Sanscrainte N.D."/>
            <person name="Goldberg J.M."/>
            <person name="Heiman D."/>
            <person name="Young S."/>
            <person name="Zeng Q."/>
            <person name="Becnel J.J."/>
            <person name="Birren B.W."/>
        </authorList>
    </citation>
    <scope>NUCLEOTIDE SEQUENCE [LARGE SCALE GENOMIC DNA]</scope>
    <source>
        <strain evidence="6">USNM 41457</strain>
    </source>
</reference>
<evidence type="ECO:0000313" key="6">
    <source>
        <dbReference type="Proteomes" id="UP000003163"/>
    </source>
</evidence>
<dbReference type="EMBL" id="AFBI03000083">
    <property type="protein sequence ID" value="EJW02228.1"/>
    <property type="molecule type" value="Genomic_DNA"/>
</dbReference>
<dbReference type="HAMAP" id="MF_01315">
    <property type="entry name" value="Ribosomal_uS13"/>
    <property type="match status" value="1"/>
</dbReference>
<name>J8ZRA4_EDHAE</name>
<dbReference type="GO" id="GO:0003735">
    <property type="term" value="F:structural constituent of ribosome"/>
    <property type="evidence" value="ECO:0007669"/>
    <property type="project" value="InterPro"/>
</dbReference>
<dbReference type="FunCoup" id="J8ZRA4">
    <property type="interactions" value="210"/>
</dbReference>
<dbReference type="InParanoid" id="J8ZRA4"/>
<organism evidence="5 6">
    <name type="scientific">Edhazardia aedis (strain USNM 41457)</name>
    <name type="common">Microsporidian parasite</name>
    <dbReference type="NCBI Taxonomy" id="1003232"/>
    <lineage>
        <taxon>Eukaryota</taxon>
        <taxon>Fungi</taxon>
        <taxon>Fungi incertae sedis</taxon>
        <taxon>Microsporidia</taxon>
        <taxon>Edhazardia</taxon>
    </lineage>
</organism>
<dbReference type="GO" id="GO:0015935">
    <property type="term" value="C:small ribosomal subunit"/>
    <property type="evidence" value="ECO:0007669"/>
    <property type="project" value="TreeGrafter"/>
</dbReference>
<dbReference type="InterPro" id="IPR027437">
    <property type="entry name" value="Rbsml_uS13_C"/>
</dbReference>
<evidence type="ECO:0008006" key="7">
    <source>
        <dbReference type="Google" id="ProtNLM"/>
    </source>
</evidence>
<evidence type="ECO:0000313" key="5">
    <source>
        <dbReference type="EMBL" id="EJW02228.1"/>
    </source>
</evidence>
<evidence type="ECO:0000256" key="1">
    <source>
        <dbReference type="ARBA" id="ARBA00008080"/>
    </source>
</evidence>
<dbReference type="GO" id="GO:0005829">
    <property type="term" value="C:cytosol"/>
    <property type="evidence" value="ECO:0007669"/>
    <property type="project" value="TreeGrafter"/>
</dbReference>
<keyword evidence="3 4" id="KW-0687">Ribonucleoprotein</keyword>
<dbReference type="PANTHER" id="PTHR10871:SF3">
    <property type="entry name" value="SMALL RIBOSOMAL SUBUNIT PROTEIN US13"/>
    <property type="match status" value="1"/>
</dbReference>
<dbReference type="GO" id="GO:0006412">
    <property type="term" value="P:translation"/>
    <property type="evidence" value="ECO:0007669"/>
    <property type="project" value="InterPro"/>
</dbReference>
<dbReference type="OrthoDB" id="1702480at2759"/>
<dbReference type="GO" id="GO:0003723">
    <property type="term" value="F:RNA binding"/>
    <property type="evidence" value="ECO:0007669"/>
    <property type="project" value="InterPro"/>
</dbReference>
<protein>
    <recommendedName>
        <fullName evidence="7">40S ribosomal protein S18</fullName>
    </recommendedName>
</protein>
<comment type="caution">
    <text evidence="5">The sequence shown here is derived from an EMBL/GenBank/DDBJ whole genome shotgun (WGS) entry which is preliminary data.</text>
</comment>
<dbReference type="Pfam" id="PF00416">
    <property type="entry name" value="Ribosomal_S13"/>
    <property type="match status" value="1"/>
</dbReference>
<accession>J8ZRA4</accession>
<gene>
    <name evidence="5" type="ORF">EDEG_03346</name>
</gene>
<dbReference type="STRING" id="1003232.J8ZRA4"/>
<dbReference type="Proteomes" id="UP000003163">
    <property type="component" value="Unassembled WGS sequence"/>
</dbReference>
<dbReference type="HOGENOM" id="CLU_103849_0_1_1"/>
<dbReference type="PIRSF" id="PIRSF002134">
    <property type="entry name" value="Ribosomal_S13"/>
    <property type="match status" value="1"/>
</dbReference>
<dbReference type="VEuPathDB" id="MicrosporidiaDB:EDEG_03346"/>